<keyword evidence="2" id="KW-0805">Transcription regulation</keyword>
<dbReference type="SMR" id="A0A9R0JX65"/>
<dbReference type="KEGG" id="soe:110789474"/>
<proteinExistence type="predicted"/>
<feature type="region of interest" description="Disordered" evidence="6">
    <location>
        <begin position="1"/>
        <end position="21"/>
    </location>
</feature>
<dbReference type="GO" id="GO:2000032">
    <property type="term" value="P:regulation of secondary shoot formation"/>
    <property type="evidence" value="ECO:0000318"/>
    <property type="project" value="GO_Central"/>
</dbReference>
<evidence type="ECO:0000313" key="8">
    <source>
        <dbReference type="Proteomes" id="UP000813463"/>
    </source>
</evidence>
<evidence type="ECO:0000313" key="9">
    <source>
        <dbReference type="RefSeq" id="XP_021849833.1"/>
    </source>
</evidence>
<organism evidence="8 9">
    <name type="scientific">Spinacia oleracea</name>
    <name type="common">Spinach</name>
    <dbReference type="NCBI Taxonomy" id="3562"/>
    <lineage>
        <taxon>Eukaryota</taxon>
        <taxon>Viridiplantae</taxon>
        <taxon>Streptophyta</taxon>
        <taxon>Embryophyta</taxon>
        <taxon>Tracheophyta</taxon>
        <taxon>Spermatophyta</taxon>
        <taxon>Magnoliopsida</taxon>
        <taxon>eudicotyledons</taxon>
        <taxon>Gunneridae</taxon>
        <taxon>Pentapetalae</taxon>
        <taxon>Caryophyllales</taxon>
        <taxon>Chenopodiaceae</taxon>
        <taxon>Chenopodioideae</taxon>
        <taxon>Anserineae</taxon>
        <taxon>Spinacia</taxon>
    </lineage>
</organism>
<dbReference type="OrthoDB" id="1896834at2759"/>
<dbReference type="InterPro" id="IPR005333">
    <property type="entry name" value="Transcription_factor_TCP"/>
</dbReference>
<evidence type="ECO:0000256" key="4">
    <source>
        <dbReference type="ARBA" id="ARBA00023163"/>
    </source>
</evidence>
<dbReference type="PANTHER" id="PTHR31072:SF226">
    <property type="entry name" value="TRANSCRIPTION FACTOR TCP18"/>
    <property type="match status" value="1"/>
</dbReference>
<gene>
    <name evidence="9" type="primary">LOC110789474</name>
</gene>
<feature type="compositionally biased region" description="Basic residues" evidence="6">
    <location>
        <begin position="146"/>
        <end position="160"/>
    </location>
</feature>
<accession>A0A9R0JX65</accession>
<reference evidence="8" key="1">
    <citation type="journal article" date="2021" name="Nat. Commun.">
        <title>Genomic analyses provide insights into spinach domestication and the genetic basis of agronomic traits.</title>
        <authorList>
            <person name="Cai X."/>
            <person name="Sun X."/>
            <person name="Xu C."/>
            <person name="Sun H."/>
            <person name="Wang X."/>
            <person name="Ge C."/>
            <person name="Zhang Z."/>
            <person name="Wang Q."/>
            <person name="Fei Z."/>
            <person name="Jiao C."/>
            <person name="Wang Q."/>
        </authorList>
    </citation>
    <scope>NUCLEOTIDE SEQUENCE [LARGE SCALE GENOMIC DNA]</scope>
    <source>
        <strain evidence="8">cv. Varoflay</strain>
    </source>
</reference>
<evidence type="ECO:0000256" key="3">
    <source>
        <dbReference type="ARBA" id="ARBA00023125"/>
    </source>
</evidence>
<dbReference type="PROSITE" id="PS51369">
    <property type="entry name" value="TCP"/>
    <property type="match status" value="1"/>
</dbReference>
<dbReference type="GO" id="GO:0005634">
    <property type="term" value="C:nucleus"/>
    <property type="evidence" value="ECO:0000318"/>
    <property type="project" value="GO_Central"/>
</dbReference>
<dbReference type="RefSeq" id="XP_021849833.1">
    <property type="nucleotide sequence ID" value="XM_021994141.2"/>
</dbReference>
<feature type="compositionally biased region" description="Low complexity" evidence="6">
    <location>
        <begin position="9"/>
        <end position="21"/>
    </location>
</feature>
<dbReference type="AlphaFoldDB" id="A0A9R0JX65"/>
<keyword evidence="5" id="KW-0539">Nucleus</keyword>
<protein>
    <submittedName>
        <fullName evidence="9">Transcription factor CYCLOIDEA</fullName>
    </submittedName>
</protein>
<keyword evidence="4" id="KW-0804">Transcription</keyword>
<feature type="domain" description="TCP" evidence="7">
    <location>
        <begin position="153"/>
        <end position="211"/>
    </location>
</feature>
<reference evidence="9" key="2">
    <citation type="submission" date="2025-08" db="UniProtKB">
        <authorList>
            <consortium name="RefSeq"/>
        </authorList>
    </citation>
    <scope>IDENTIFICATION</scope>
    <source>
        <tissue evidence="9">Leaf</tissue>
    </source>
</reference>
<name>A0A9R0JX65_SPIOL</name>
<evidence type="ECO:0000256" key="2">
    <source>
        <dbReference type="ARBA" id="ARBA00023015"/>
    </source>
</evidence>
<dbReference type="GeneID" id="110789474"/>
<dbReference type="InterPro" id="IPR017887">
    <property type="entry name" value="TF_TCP_subgr"/>
</dbReference>
<evidence type="ECO:0000256" key="5">
    <source>
        <dbReference type="ARBA" id="ARBA00023242"/>
    </source>
</evidence>
<feature type="region of interest" description="Disordered" evidence="6">
    <location>
        <begin position="138"/>
        <end position="162"/>
    </location>
</feature>
<dbReference type="Pfam" id="PF03634">
    <property type="entry name" value="TCP"/>
    <property type="match status" value="1"/>
</dbReference>
<keyword evidence="8" id="KW-1185">Reference proteome</keyword>
<sequence>MDHPIMFNPSSTTTTTTTTTTPSPILYVDNILNYLLDDLNPNYSNKQEDHYLTSYYQLPSPLIYNEIEGFVTNHDLQFLQQPSLLGNNLTEDGEHSSIFEVEHQNKVEGDENENENENENEINGIVEDCEVMNQTKDVVSHGGLSTKRKRSSNKDRHSKIRTAQGLRDRRMRLSLEVARPFFKLQDMLGFDKASRTVEWLLLQSKSATEEAVQSKNGSASDVTKCTTMSSTASDDCEVDSTIVVEGRKGGTSTPKVTKKGPKCVKKDEHKMKKKRTKEERKVAIERAKKRTLERMIQNQGGQVKEINHEFVDDADLKWIGALYQV</sequence>
<comment type="subcellular location">
    <subcellularLocation>
        <location evidence="1">Nucleus</location>
    </subcellularLocation>
</comment>
<keyword evidence="3" id="KW-0238">DNA-binding</keyword>
<evidence type="ECO:0000256" key="1">
    <source>
        <dbReference type="ARBA" id="ARBA00004123"/>
    </source>
</evidence>
<dbReference type="GO" id="GO:0003700">
    <property type="term" value="F:DNA-binding transcription factor activity"/>
    <property type="evidence" value="ECO:0000318"/>
    <property type="project" value="GO_Central"/>
</dbReference>
<evidence type="ECO:0000259" key="7">
    <source>
        <dbReference type="PROSITE" id="PS51369"/>
    </source>
</evidence>
<dbReference type="Proteomes" id="UP000813463">
    <property type="component" value="Chromosome 5"/>
</dbReference>
<dbReference type="PANTHER" id="PTHR31072">
    <property type="entry name" value="TRANSCRIPTION FACTOR TCP4-RELATED"/>
    <property type="match status" value="1"/>
</dbReference>
<dbReference type="GO" id="GO:0043565">
    <property type="term" value="F:sequence-specific DNA binding"/>
    <property type="evidence" value="ECO:0000318"/>
    <property type="project" value="GO_Central"/>
</dbReference>
<evidence type="ECO:0000256" key="6">
    <source>
        <dbReference type="SAM" id="MobiDB-lite"/>
    </source>
</evidence>